<dbReference type="OrthoDB" id="3116578at2759"/>
<keyword evidence="3" id="KW-1185">Reference proteome</keyword>
<evidence type="ECO:0000313" key="3">
    <source>
        <dbReference type="Proteomes" id="UP000007431"/>
    </source>
</evidence>
<dbReference type="HOGENOM" id="CLU_927991_0_0_1"/>
<accession>D8QEM1</accession>
<gene>
    <name evidence="2" type="ORF">SCHCODRAFT_85924</name>
</gene>
<feature type="compositionally biased region" description="Polar residues" evidence="1">
    <location>
        <begin position="146"/>
        <end position="158"/>
    </location>
</feature>
<feature type="compositionally biased region" description="Polar residues" evidence="1">
    <location>
        <begin position="180"/>
        <end position="191"/>
    </location>
</feature>
<organism evidence="3">
    <name type="scientific">Schizophyllum commune (strain H4-8 / FGSC 9210)</name>
    <name type="common">Split gill fungus</name>
    <dbReference type="NCBI Taxonomy" id="578458"/>
    <lineage>
        <taxon>Eukaryota</taxon>
        <taxon>Fungi</taxon>
        <taxon>Dikarya</taxon>
        <taxon>Basidiomycota</taxon>
        <taxon>Agaricomycotina</taxon>
        <taxon>Agaricomycetes</taxon>
        <taxon>Agaricomycetidae</taxon>
        <taxon>Agaricales</taxon>
        <taxon>Schizophyllaceae</taxon>
        <taxon>Schizophyllum</taxon>
    </lineage>
</organism>
<dbReference type="SUPFAM" id="SSF47095">
    <property type="entry name" value="HMG-box"/>
    <property type="match status" value="1"/>
</dbReference>
<sequence length="300" mass="31235">MSIFPSSSSKKTPARSPLSTVTTAVTSTATIGATASSQPTTTTISTDTAPPHTPTTSSNSHGNSSASSTPATPEATAIGSTEEQAQQHATGTVRDLAQGASSEASGQLERMHSELEPSLQDEVQADRAANTITTRLSTPLVEETLNPPSALTTAPTSRDSNDTSSLAPAPSSFAYPSATIPATGNNTTLVAPSTPRDTALSPSDAGTTAMISATPAEASRDSKTSTSRPVGTSTGKTVTPYMLCRQDFERAHPGVDKKRMTVLFKAHWKQIGKNEREEWQKRARLANESHVQAAQAITTA</sequence>
<dbReference type="OMA" id="PAHTIEL"/>
<feature type="compositionally biased region" description="Low complexity" evidence="1">
    <location>
        <begin position="164"/>
        <end position="178"/>
    </location>
</feature>
<dbReference type="GeneID" id="9590650"/>
<dbReference type="Proteomes" id="UP000007431">
    <property type="component" value="Unassembled WGS sequence"/>
</dbReference>
<reference evidence="2 3" key="1">
    <citation type="journal article" date="2010" name="Nat. Biotechnol.">
        <title>Genome sequence of the model mushroom Schizophyllum commune.</title>
        <authorList>
            <person name="Ohm R.A."/>
            <person name="de Jong J.F."/>
            <person name="Lugones L.G."/>
            <person name="Aerts A."/>
            <person name="Kothe E."/>
            <person name="Stajich J.E."/>
            <person name="de Vries R.P."/>
            <person name="Record E."/>
            <person name="Levasseur A."/>
            <person name="Baker S.E."/>
            <person name="Bartholomew K.A."/>
            <person name="Coutinho P.M."/>
            <person name="Erdmann S."/>
            <person name="Fowler T.J."/>
            <person name="Gathman A.C."/>
            <person name="Lombard V."/>
            <person name="Henrissat B."/>
            <person name="Knabe N."/>
            <person name="Kuees U."/>
            <person name="Lilly W.W."/>
            <person name="Lindquist E."/>
            <person name="Lucas S."/>
            <person name="Magnuson J.K."/>
            <person name="Piumi F."/>
            <person name="Raudaskoski M."/>
            <person name="Salamov A."/>
            <person name="Schmutz J."/>
            <person name="Schwarze F.W.M.R."/>
            <person name="vanKuyk P.A."/>
            <person name="Horton J.S."/>
            <person name="Grigoriev I.V."/>
            <person name="Woesten H.A.B."/>
        </authorList>
    </citation>
    <scope>NUCLEOTIDE SEQUENCE [LARGE SCALE GENOMIC DNA]</scope>
    <source>
        <strain evidence="3">H4-8 / FGSC 9210</strain>
    </source>
</reference>
<feature type="compositionally biased region" description="Low complexity" evidence="1">
    <location>
        <begin position="19"/>
        <end position="77"/>
    </location>
</feature>
<name>D8QEM1_SCHCM</name>
<dbReference type="AlphaFoldDB" id="D8QEM1"/>
<proteinExistence type="predicted"/>
<dbReference type="InterPro" id="IPR036910">
    <property type="entry name" value="HMG_box_dom_sf"/>
</dbReference>
<dbReference type="VEuPathDB" id="FungiDB:SCHCODRAFT_02512728"/>
<dbReference type="STRING" id="578458.D8QEM1"/>
<protein>
    <submittedName>
        <fullName evidence="2">Uncharacterized protein</fullName>
    </submittedName>
</protein>
<feature type="region of interest" description="Disordered" evidence="1">
    <location>
        <begin position="1"/>
        <end position="237"/>
    </location>
</feature>
<feature type="compositionally biased region" description="Polar residues" evidence="1">
    <location>
        <begin position="78"/>
        <end position="90"/>
    </location>
</feature>
<dbReference type="EMBL" id="GL377310">
    <property type="protein sequence ID" value="EFI93872.1"/>
    <property type="molecule type" value="Genomic_DNA"/>
</dbReference>
<evidence type="ECO:0000313" key="2">
    <source>
        <dbReference type="EMBL" id="EFI93872.1"/>
    </source>
</evidence>
<evidence type="ECO:0000256" key="1">
    <source>
        <dbReference type="SAM" id="MobiDB-lite"/>
    </source>
</evidence>
<dbReference type="VEuPathDB" id="FungiDB:SCHCODRAFT_01358713"/>
<dbReference type="KEGG" id="scm:SCHCO_02512728"/>
<feature type="compositionally biased region" description="Polar residues" evidence="1">
    <location>
        <begin position="200"/>
        <end position="211"/>
    </location>
</feature>
<feature type="compositionally biased region" description="Polar residues" evidence="1">
    <location>
        <begin position="1"/>
        <end position="11"/>
    </location>
</feature>
<feature type="compositionally biased region" description="Polar residues" evidence="1">
    <location>
        <begin position="224"/>
        <end position="237"/>
    </location>
</feature>
<dbReference type="InParanoid" id="D8QEM1"/>